<feature type="transmembrane region" description="Helical" evidence="7">
    <location>
        <begin position="313"/>
        <end position="333"/>
    </location>
</feature>
<proteinExistence type="predicted"/>
<feature type="transmembrane region" description="Helical" evidence="7">
    <location>
        <begin position="34"/>
        <end position="56"/>
    </location>
</feature>
<organism evidence="9 10">
    <name type="scientific">Nakamurella endophytica</name>
    <dbReference type="NCBI Taxonomy" id="1748367"/>
    <lineage>
        <taxon>Bacteria</taxon>
        <taxon>Bacillati</taxon>
        <taxon>Actinomycetota</taxon>
        <taxon>Actinomycetes</taxon>
        <taxon>Nakamurellales</taxon>
        <taxon>Nakamurellaceae</taxon>
        <taxon>Nakamurella</taxon>
    </lineage>
</organism>
<evidence type="ECO:0000256" key="3">
    <source>
        <dbReference type="ARBA" id="ARBA00022475"/>
    </source>
</evidence>
<dbReference type="InterPro" id="IPR020846">
    <property type="entry name" value="MFS_dom"/>
</dbReference>
<dbReference type="GO" id="GO:0005886">
    <property type="term" value="C:plasma membrane"/>
    <property type="evidence" value="ECO:0007669"/>
    <property type="project" value="UniProtKB-SubCell"/>
</dbReference>
<keyword evidence="4 7" id="KW-0812">Transmembrane</keyword>
<feature type="transmembrane region" description="Helical" evidence="7">
    <location>
        <begin position="256"/>
        <end position="275"/>
    </location>
</feature>
<dbReference type="EMBL" id="BMNA01000003">
    <property type="protein sequence ID" value="GGL97621.1"/>
    <property type="molecule type" value="Genomic_DNA"/>
</dbReference>
<dbReference type="Gene3D" id="1.20.1250.20">
    <property type="entry name" value="MFS general substrate transporter like domains"/>
    <property type="match status" value="1"/>
</dbReference>
<feature type="transmembrane region" description="Helical" evidence="7">
    <location>
        <begin position="159"/>
        <end position="176"/>
    </location>
</feature>
<comment type="caution">
    <text evidence="9">The sequence shown here is derived from an EMBL/GenBank/DDBJ whole genome shotgun (WGS) entry which is preliminary data.</text>
</comment>
<evidence type="ECO:0000256" key="5">
    <source>
        <dbReference type="ARBA" id="ARBA00022989"/>
    </source>
</evidence>
<dbReference type="AlphaFoldDB" id="A0A917SUY0"/>
<dbReference type="PANTHER" id="PTHR23513:SF11">
    <property type="entry name" value="STAPHYLOFERRIN A TRANSPORTER"/>
    <property type="match status" value="1"/>
</dbReference>
<protein>
    <submittedName>
        <fullName evidence="9">MFS transporter</fullName>
    </submittedName>
</protein>
<feature type="transmembrane region" description="Helical" evidence="7">
    <location>
        <begin position="372"/>
        <end position="392"/>
    </location>
</feature>
<feature type="transmembrane region" description="Helical" evidence="7">
    <location>
        <begin position="345"/>
        <end position="366"/>
    </location>
</feature>
<gene>
    <name evidence="9" type="ORF">GCM10011594_16840</name>
</gene>
<feature type="domain" description="Major facilitator superfamily (MFS) profile" evidence="8">
    <location>
        <begin position="1"/>
        <end position="181"/>
    </location>
</feature>
<evidence type="ECO:0000256" key="7">
    <source>
        <dbReference type="SAM" id="Phobius"/>
    </source>
</evidence>
<dbReference type="Proteomes" id="UP000655208">
    <property type="component" value="Unassembled WGS sequence"/>
</dbReference>
<evidence type="ECO:0000256" key="4">
    <source>
        <dbReference type="ARBA" id="ARBA00022692"/>
    </source>
</evidence>
<accession>A0A917SUY0</accession>
<dbReference type="InterPro" id="IPR036259">
    <property type="entry name" value="MFS_trans_sf"/>
</dbReference>
<evidence type="ECO:0000256" key="6">
    <source>
        <dbReference type="ARBA" id="ARBA00023136"/>
    </source>
</evidence>
<dbReference type="SUPFAM" id="SSF103473">
    <property type="entry name" value="MFS general substrate transporter"/>
    <property type="match status" value="1"/>
</dbReference>
<keyword evidence="5 7" id="KW-1133">Transmembrane helix</keyword>
<evidence type="ECO:0000259" key="8">
    <source>
        <dbReference type="PROSITE" id="PS50850"/>
    </source>
</evidence>
<comment type="subcellular location">
    <subcellularLocation>
        <location evidence="1">Cell membrane</location>
        <topology evidence="1">Multi-pass membrane protein</topology>
    </subcellularLocation>
</comment>
<dbReference type="CDD" id="cd06173">
    <property type="entry name" value="MFS_MefA_like"/>
    <property type="match status" value="1"/>
</dbReference>
<keyword evidence="10" id="KW-1185">Reference proteome</keyword>
<dbReference type="InterPro" id="IPR010290">
    <property type="entry name" value="TM_effector"/>
</dbReference>
<dbReference type="PROSITE" id="PS50850">
    <property type="entry name" value="MFS"/>
    <property type="match status" value="1"/>
</dbReference>
<evidence type="ECO:0000256" key="2">
    <source>
        <dbReference type="ARBA" id="ARBA00022448"/>
    </source>
</evidence>
<sequence>MFFSGQLLSQTGNFMQILAQAWLVLELSGSALDLGLVTAVQFLPLLLLSPTAGVLVDGIDRRRLLLITQTLGLLDAALLGLLALTGTATVPVIFTLALFLGLVGAVESPARQVLVFDLVGSQLIGNAVSLNEVTINFARILGPAVGGILLTAWGPGPCFLVNALTYLVALWVLLVIHPQPELDRAPHPAAGLVEGGRRRRMAGALAAFLDGLRYVGGRPDLRGLLVLAGASAMIFNFGVALPVLAESGFRSGARGYGLMVAAFGAGALVGAGVAAADRAPGARRARVLALLTALLLLASVAMPTLGWELVLQAVTGTVSIWFVAIANAGLLLLSSPPMRGRVMGLWSMSLPGSTPVTGVLVGWITSVLGGRAGLAAVAVTLLLCVVLTWSGLGAQPPEPQRPADRGSEDRRTS</sequence>
<dbReference type="GO" id="GO:0022857">
    <property type="term" value="F:transmembrane transporter activity"/>
    <property type="evidence" value="ECO:0007669"/>
    <property type="project" value="InterPro"/>
</dbReference>
<keyword evidence="2" id="KW-0813">Transport</keyword>
<feature type="transmembrane region" description="Helical" evidence="7">
    <location>
        <begin position="223"/>
        <end position="244"/>
    </location>
</feature>
<reference evidence="9" key="1">
    <citation type="journal article" date="2014" name="Int. J. Syst. Evol. Microbiol.">
        <title>Complete genome sequence of Corynebacterium casei LMG S-19264T (=DSM 44701T), isolated from a smear-ripened cheese.</title>
        <authorList>
            <consortium name="US DOE Joint Genome Institute (JGI-PGF)"/>
            <person name="Walter F."/>
            <person name="Albersmeier A."/>
            <person name="Kalinowski J."/>
            <person name="Ruckert C."/>
        </authorList>
    </citation>
    <scope>NUCLEOTIDE SEQUENCE</scope>
    <source>
        <strain evidence="9">CGMCC 4.7308</strain>
    </source>
</reference>
<reference evidence="9" key="2">
    <citation type="submission" date="2020-09" db="EMBL/GenBank/DDBJ databases">
        <authorList>
            <person name="Sun Q."/>
            <person name="Zhou Y."/>
        </authorList>
    </citation>
    <scope>NUCLEOTIDE SEQUENCE</scope>
    <source>
        <strain evidence="9">CGMCC 4.7308</strain>
    </source>
</reference>
<keyword evidence="6 7" id="KW-0472">Membrane</keyword>
<feature type="transmembrane region" description="Helical" evidence="7">
    <location>
        <begin position="287"/>
        <end position="307"/>
    </location>
</feature>
<evidence type="ECO:0000313" key="9">
    <source>
        <dbReference type="EMBL" id="GGL97621.1"/>
    </source>
</evidence>
<dbReference type="PANTHER" id="PTHR23513">
    <property type="entry name" value="INTEGRAL MEMBRANE EFFLUX PROTEIN-RELATED"/>
    <property type="match status" value="1"/>
</dbReference>
<evidence type="ECO:0000256" key="1">
    <source>
        <dbReference type="ARBA" id="ARBA00004651"/>
    </source>
</evidence>
<dbReference type="Pfam" id="PF05977">
    <property type="entry name" value="MFS_3"/>
    <property type="match status" value="1"/>
</dbReference>
<keyword evidence="3" id="KW-1003">Cell membrane</keyword>
<feature type="transmembrane region" description="Helical" evidence="7">
    <location>
        <begin position="77"/>
        <end position="106"/>
    </location>
</feature>
<evidence type="ECO:0000313" key="10">
    <source>
        <dbReference type="Proteomes" id="UP000655208"/>
    </source>
</evidence>
<name>A0A917SUY0_9ACTN</name>